<keyword evidence="1" id="KW-0472">Membrane</keyword>
<keyword evidence="1" id="KW-1133">Transmembrane helix</keyword>
<evidence type="ECO:0000313" key="2">
    <source>
        <dbReference type="EMBL" id="KKQ97743.1"/>
    </source>
</evidence>
<accession>A0A0G0M0R2</accession>
<feature type="transmembrane region" description="Helical" evidence="1">
    <location>
        <begin position="12"/>
        <end position="30"/>
    </location>
</feature>
<dbReference type="Proteomes" id="UP000034325">
    <property type="component" value="Unassembled WGS sequence"/>
</dbReference>
<keyword evidence="1" id="KW-0812">Transmembrane</keyword>
<sequence>MFYTGSVKYFKNFFLFFLLTFLIAPFPECIDGSYRGVNKFKCYTGLSFLPPLINITSIMSFSFLFWYKSDRVVYNYWLWQNFQSFVTFIILPVLMSVFYTKFVEKFDAKKRVMYMIFILILFLTVNTLVFYLLKYYKILPASLLIAD</sequence>
<protein>
    <submittedName>
        <fullName evidence="2">Uncharacterized protein</fullName>
    </submittedName>
</protein>
<feature type="transmembrane region" description="Helical" evidence="1">
    <location>
        <begin position="78"/>
        <end position="100"/>
    </location>
</feature>
<comment type="caution">
    <text evidence="2">The sequence shown here is derived from an EMBL/GenBank/DDBJ whole genome shotgun (WGS) entry which is preliminary data.</text>
</comment>
<dbReference type="EMBL" id="LBWA01000008">
    <property type="protein sequence ID" value="KKQ97743.1"/>
    <property type="molecule type" value="Genomic_DNA"/>
</dbReference>
<organism evidence="2 3">
    <name type="scientific">Candidatus Woesebacteria bacterium GW2011_GWA1_39_12</name>
    <dbReference type="NCBI Taxonomy" id="1618549"/>
    <lineage>
        <taxon>Bacteria</taxon>
        <taxon>Candidatus Woeseibacteriota</taxon>
    </lineage>
</organism>
<evidence type="ECO:0000256" key="1">
    <source>
        <dbReference type="SAM" id="Phobius"/>
    </source>
</evidence>
<dbReference type="AlphaFoldDB" id="A0A0G0M0R2"/>
<proteinExistence type="predicted"/>
<feature type="transmembrane region" description="Helical" evidence="1">
    <location>
        <begin position="42"/>
        <end position="66"/>
    </location>
</feature>
<evidence type="ECO:0000313" key="3">
    <source>
        <dbReference type="Proteomes" id="UP000034325"/>
    </source>
</evidence>
<feature type="transmembrane region" description="Helical" evidence="1">
    <location>
        <begin position="112"/>
        <end position="133"/>
    </location>
</feature>
<name>A0A0G0M0R2_9BACT</name>
<reference evidence="2 3" key="1">
    <citation type="journal article" date="2015" name="Nature">
        <title>rRNA introns, odd ribosomes, and small enigmatic genomes across a large radiation of phyla.</title>
        <authorList>
            <person name="Brown C.T."/>
            <person name="Hug L.A."/>
            <person name="Thomas B.C."/>
            <person name="Sharon I."/>
            <person name="Castelle C.J."/>
            <person name="Singh A."/>
            <person name="Wilkins M.J."/>
            <person name="Williams K.H."/>
            <person name="Banfield J.F."/>
        </authorList>
    </citation>
    <scope>NUCLEOTIDE SEQUENCE [LARGE SCALE GENOMIC DNA]</scope>
</reference>
<gene>
    <name evidence="2" type="ORF">UT23_C0008G0016</name>
</gene>